<dbReference type="EMBL" id="HBUE01187853">
    <property type="protein sequence ID" value="CAG6523570.1"/>
    <property type="molecule type" value="Transcribed_RNA"/>
</dbReference>
<protein>
    <submittedName>
        <fullName evidence="1">(northern house mosquito) hypothetical protein</fullName>
    </submittedName>
</protein>
<accession>A0A8D8NRS1</accession>
<dbReference type="AlphaFoldDB" id="A0A8D8NRS1"/>
<sequence length="136" mass="14693">MKLSGRNYQLTVAATVTALVATFLVLGAEAGRQPVPYEYNPAPADYPALSVQPLKSENCDCGYVLVEKVVHVCRPQKSLVKVLKKKGSCTLHDKPVEVQSKYIEYQQGGEGGNVVPGSTCPHSSYGVDLVSHEDED</sequence>
<evidence type="ECO:0000313" key="1">
    <source>
        <dbReference type="EMBL" id="CAG6575242.1"/>
    </source>
</evidence>
<reference evidence="1" key="1">
    <citation type="submission" date="2021-05" db="EMBL/GenBank/DDBJ databases">
        <authorList>
            <person name="Alioto T."/>
            <person name="Alioto T."/>
            <person name="Gomez Garrido J."/>
        </authorList>
    </citation>
    <scope>NUCLEOTIDE SEQUENCE</scope>
</reference>
<name>A0A8D8NRS1_CULPI</name>
<dbReference type="EMBL" id="HBUE01293634">
    <property type="protein sequence ID" value="CAG6575242.1"/>
    <property type="molecule type" value="Transcribed_RNA"/>
</dbReference>
<organism evidence="1">
    <name type="scientific">Culex pipiens</name>
    <name type="common">House mosquito</name>
    <dbReference type="NCBI Taxonomy" id="7175"/>
    <lineage>
        <taxon>Eukaryota</taxon>
        <taxon>Metazoa</taxon>
        <taxon>Ecdysozoa</taxon>
        <taxon>Arthropoda</taxon>
        <taxon>Hexapoda</taxon>
        <taxon>Insecta</taxon>
        <taxon>Pterygota</taxon>
        <taxon>Neoptera</taxon>
        <taxon>Endopterygota</taxon>
        <taxon>Diptera</taxon>
        <taxon>Nematocera</taxon>
        <taxon>Culicoidea</taxon>
        <taxon>Culicidae</taxon>
        <taxon>Culicinae</taxon>
        <taxon>Culicini</taxon>
        <taxon>Culex</taxon>
        <taxon>Culex</taxon>
    </lineage>
</organism>
<proteinExistence type="predicted"/>